<evidence type="ECO:0000313" key="2">
    <source>
        <dbReference type="Proteomes" id="UP000199754"/>
    </source>
</evidence>
<reference evidence="1 2" key="1">
    <citation type="submission" date="2017-07" db="EMBL/GenBank/DDBJ databases">
        <title>Genome Sequence of Sulfitobacter pseudonitzschiae Strain SMR1 Isolated from a culture of the Diatom Skeletonema marinoi.</title>
        <authorList>
            <person name="Topel M."/>
            <person name="Pinder M.I.M."/>
            <person name="Johansson O.N."/>
            <person name="Kourtchenko O."/>
            <person name="Godhe A."/>
            <person name="Clarke A.K."/>
        </authorList>
    </citation>
    <scope>NUCLEOTIDE SEQUENCE [LARGE SCALE GENOMIC DNA]</scope>
    <source>
        <strain evidence="1 2">SMR1</strain>
    </source>
</reference>
<organism evidence="1 2">
    <name type="scientific">Pseudosulfitobacter pseudonitzschiae</name>
    <dbReference type="NCBI Taxonomy" id="1402135"/>
    <lineage>
        <taxon>Bacteria</taxon>
        <taxon>Pseudomonadati</taxon>
        <taxon>Pseudomonadota</taxon>
        <taxon>Alphaproteobacteria</taxon>
        <taxon>Rhodobacterales</taxon>
        <taxon>Roseobacteraceae</taxon>
        <taxon>Pseudosulfitobacter</taxon>
    </lineage>
</organism>
<evidence type="ECO:0000313" key="1">
    <source>
        <dbReference type="EMBL" id="ASM72020.1"/>
    </source>
</evidence>
<dbReference type="RefSeq" id="WP_157728972.1">
    <property type="nucleotide sequence ID" value="NZ_JBMGNR010000004.1"/>
</dbReference>
<proteinExistence type="predicted"/>
<keyword evidence="1" id="KW-0808">Transferase</keyword>
<name>A0A221JZG0_9RHOB</name>
<dbReference type="GO" id="GO:0016740">
    <property type="term" value="F:transferase activity"/>
    <property type="evidence" value="ECO:0007669"/>
    <property type="project" value="UniProtKB-KW"/>
</dbReference>
<dbReference type="InterPro" id="IPR021466">
    <property type="entry name" value="Put_rhamnosyl_transferase"/>
</dbReference>
<dbReference type="AlphaFoldDB" id="A0A221JZG0"/>
<dbReference type="Proteomes" id="UP000199754">
    <property type="component" value="Chromosome"/>
</dbReference>
<gene>
    <name evidence="1" type="ORF">SULPSESMR1_01198</name>
</gene>
<dbReference type="Pfam" id="PF11316">
    <property type="entry name" value="Rhamno_transf"/>
    <property type="match status" value="1"/>
</dbReference>
<dbReference type="OrthoDB" id="7874906at2"/>
<protein>
    <submittedName>
        <fullName evidence="1">Putative rhamnosyl transferase</fullName>
    </submittedName>
</protein>
<dbReference type="EMBL" id="CP022415">
    <property type="protein sequence ID" value="ASM72020.1"/>
    <property type="molecule type" value="Genomic_DNA"/>
</dbReference>
<accession>A0A221JZG0</accession>
<sequence length="268" mass="30987">MLTIYQTRYSFFHPSPGWRSSASKEKDALFDAGRLERRAYFFEKVTLQSLADQTDEDFILNVLASEDMPKPFANRLTEACKDILGDRAHIIFGASEAPPRVHFRSYRWEHHSSEKWCAQVVLDDDDAVSMDFNEKLKAEAKSVESLRSRGEKFGCISFANGLTALFRDETLELHRLNKPAINLGLAIVAPSKSRYNLFNISHNNVPRDRPTRVIYSQTPYYIRSLHDDNDSRGRYQEDAVSPDSMMKYFPFLKHIVTEWKVLEVPKNK</sequence>
<dbReference type="KEGG" id="spse:SULPSESMR1_01198"/>
<keyword evidence="2" id="KW-1185">Reference proteome</keyword>